<dbReference type="Proteomes" id="UP000070376">
    <property type="component" value="Unassembled WGS sequence"/>
</dbReference>
<sequence>MLNVTNKAAIHSIVRESPPLLMRAVFFIGMAEKCRVISNS</sequence>
<organism evidence="1 2">
    <name type="scientific">Heyndrickxia coagulans</name>
    <name type="common">Weizmannia coagulans</name>
    <dbReference type="NCBI Taxonomy" id="1398"/>
    <lineage>
        <taxon>Bacteria</taxon>
        <taxon>Bacillati</taxon>
        <taxon>Bacillota</taxon>
        <taxon>Bacilli</taxon>
        <taxon>Bacillales</taxon>
        <taxon>Bacillaceae</taxon>
        <taxon>Heyndrickxia</taxon>
    </lineage>
</organism>
<proteinExistence type="predicted"/>
<comment type="caution">
    <text evidence="1">The sequence shown here is derived from an EMBL/GenBank/DDBJ whole genome shotgun (WGS) entry which is preliminary data.</text>
</comment>
<name>A0A133KGJ4_HEYCO</name>
<evidence type="ECO:0000313" key="2">
    <source>
        <dbReference type="Proteomes" id="UP000070376"/>
    </source>
</evidence>
<dbReference type="EMBL" id="LRPN01000137">
    <property type="protein sequence ID" value="KWZ78713.1"/>
    <property type="molecule type" value="Genomic_DNA"/>
</dbReference>
<gene>
    <name evidence="1" type="ORF">HMPREF3213_02899</name>
</gene>
<accession>A0A133KGJ4</accession>
<protein>
    <submittedName>
        <fullName evidence="1">Uncharacterized protein</fullName>
    </submittedName>
</protein>
<evidence type="ECO:0000313" key="1">
    <source>
        <dbReference type="EMBL" id="KWZ78713.1"/>
    </source>
</evidence>
<reference evidence="2" key="1">
    <citation type="submission" date="2016-01" db="EMBL/GenBank/DDBJ databases">
        <authorList>
            <person name="Mitreva M."/>
            <person name="Pepin K.H."/>
            <person name="Mihindukulasuriya K.A."/>
            <person name="Fulton R."/>
            <person name="Fronick C."/>
            <person name="O'Laughlin M."/>
            <person name="Miner T."/>
            <person name="Herter B."/>
            <person name="Rosa B.A."/>
            <person name="Cordes M."/>
            <person name="Tomlinson C."/>
            <person name="Wollam A."/>
            <person name="Palsikar V.B."/>
            <person name="Mardis E.R."/>
            <person name="Wilson R.K."/>
        </authorList>
    </citation>
    <scope>NUCLEOTIDE SEQUENCE [LARGE SCALE GENOMIC DNA]</scope>
    <source>
        <strain evidence="2">GED7749B</strain>
    </source>
</reference>
<dbReference type="PATRIC" id="fig|1398.22.peg.2903"/>
<dbReference type="AlphaFoldDB" id="A0A133KGJ4"/>